<organism evidence="1 2">
    <name type="scientific">Anaerotalea alkaliphila</name>
    <dbReference type="NCBI Taxonomy" id="2662126"/>
    <lineage>
        <taxon>Bacteria</taxon>
        <taxon>Bacillati</taxon>
        <taxon>Bacillota</taxon>
        <taxon>Clostridia</taxon>
        <taxon>Eubacteriales</taxon>
        <taxon>Anaerotalea</taxon>
    </lineage>
</organism>
<dbReference type="SFLD" id="SFLDG01129">
    <property type="entry name" value="C1.5:_HAD__Beta-PGM__Phosphata"/>
    <property type="match status" value="1"/>
</dbReference>
<dbReference type="PANTHER" id="PTHR18901">
    <property type="entry name" value="2-DEOXYGLUCOSE-6-PHOSPHATE PHOSPHATASE 2"/>
    <property type="match status" value="1"/>
</dbReference>
<sequence length="216" mass="24389">MDDNYRGAIFDFDGTLIDSMQLWDEIGVLYLESKGMPVPPGLNDALKSLTVEETARYFRVHCGVTDPDEKIYRDINGLAEEHYKDHIPLKPHVRPFLEKLWNRGVKMAIATANDHHLTGLALQRLEIGEFFQGVVTCSDVGVGKEDPAVFLKALELLGTDLEDTLLFEDAFHAIRTAKGAGFRVVGIYDPAFHAEMEEIRSLADHYLLSYEAWAYE</sequence>
<dbReference type="SUPFAM" id="SSF56784">
    <property type="entry name" value="HAD-like"/>
    <property type="match status" value="1"/>
</dbReference>
<dbReference type="InterPro" id="IPR023214">
    <property type="entry name" value="HAD_sf"/>
</dbReference>
<accession>A0A7X5HXA7</accession>
<dbReference type="AlphaFoldDB" id="A0A7X5HXA7"/>
<dbReference type="InterPro" id="IPR036412">
    <property type="entry name" value="HAD-like_sf"/>
</dbReference>
<dbReference type="InterPro" id="IPR006439">
    <property type="entry name" value="HAD-SF_hydro_IA"/>
</dbReference>
<gene>
    <name evidence="1" type="ORF">GXN74_11255</name>
</gene>
<dbReference type="PRINTS" id="PR00413">
    <property type="entry name" value="HADHALOGNASE"/>
</dbReference>
<evidence type="ECO:0000313" key="2">
    <source>
        <dbReference type="Proteomes" id="UP000461585"/>
    </source>
</evidence>
<dbReference type="InterPro" id="IPR041492">
    <property type="entry name" value="HAD_2"/>
</dbReference>
<reference evidence="1 2" key="1">
    <citation type="submission" date="2020-01" db="EMBL/GenBank/DDBJ databases">
        <title>Anaeroalcalibacter tamaniensis gen. nov., sp. nov., moderately halophilic strictly anaerobic fermenter bacterium from mud volcano of Taman peninsula.</title>
        <authorList>
            <person name="Frolova A."/>
            <person name="Merkel A.Y."/>
            <person name="Slobodkin A.I."/>
        </authorList>
    </citation>
    <scope>NUCLEOTIDE SEQUENCE [LARGE SCALE GENOMIC DNA]</scope>
    <source>
        <strain evidence="1 2">F-3ap</strain>
    </source>
</reference>
<dbReference type="PANTHER" id="PTHR18901:SF38">
    <property type="entry name" value="PSEUDOURIDINE-5'-PHOSPHATASE"/>
    <property type="match status" value="1"/>
</dbReference>
<dbReference type="RefSeq" id="WP_162371041.1">
    <property type="nucleotide sequence ID" value="NZ_JAAEEH010000034.1"/>
</dbReference>
<name>A0A7X5HXA7_9FIRM</name>
<dbReference type="GO" id="GO:0016791">
    <property type="term" value="F:phosphatase activity"/>
    <property type="evidence" value="ECO:0007669"/>
    <property type="project" value="TreeGrafter"/>
</dbReference>
<dbReference type="Proteomes" id="UP000461585">
    <property type="component" value="Unassembled WGS sequence"/>
</dbReference>
<evidence type="ECO:0000313" key="1">
    <source>
        <dbReference type="EMBL" id="NDL68318.1"/>
    </source>
</evidence>
<dbReference type="EMBL" id="JAAEEH010000034">
    <property type="protein sequence ID" value="NDL68318.1"/>
    <property type="molecule type" value="Genomic_DNA"/>
</dbReference>
<comment type="caution">
    <text evidence="1">The sequence shown here is derived from an EMBL/GenBank/DDBJ whole genome shotgun (WGS) entry which is preliminary data.</text>
</comment>
<dbReference type="CDD" id="cd07505">
    <property type="entry name" value="HAD_BPGM-like"/>
    <property type="match status" value="1"/>
</dbReference>
<proteinExistence type="predicted"/>
<dbReference type="Gene3D" id="3.40.50.1000">
    <property type="entry name" value="HAD superfamily/HAD-like"/>
    <property type="match status" value="1"/>
</dbReference>
<dbReference type="NCBIfam" id="TIGR01509">
    <property type="entry name" value="HAD-SF-IA-v3"/>
    <property type="match status" value="1"/>
</dbReference>
<dbReference type="InterPro" id="IPR023198">
    <property type="entry name" value="PGP-like_dom2"/>
</dbReference>
<keyword evidence="2" id="KW-1185">Reference proteome</keyword>
<dbReference type="Pfam" id="PF13419">
    <property type="entry name" value="HAD_2"/>
    <property type="match status" value="1"/>
</dbReference>
<dbReference type="SFLD" id="SFLDS00003">
    <property type="entry name" value="Haloacid_Dehalogenase"/>
    <property type="match status" value="1"/>
</dbReference>
<protein>
    <submittedName>
        <fullName evidence="1">HAD family phosphatase</fullName>
    </submittedName>
</protein>
<dbReference type="Gene3D" id="1.10.150.240">
    <property type="entry name" value="Putative phosphatase, domain 2"/>
    <property type="match status" value="1"/>
</dbReference>